<dbReference type="PANTHER" id="PTHR46777:SF5">
    <property type="entry name" value="WUSCHEL-RELATED HOMEOBOX 13"/>
    <property type="match status" value="1"/>
</dbReference>
<organism evidence="1 2">
    <name type="scientific">Zostera marina</name>
    <name type="common">Eelgrass</name>
    <dbReference type="NCBI Taxonomy" id="29655"/>
    <lineage>
        <taxon>Eukaryota</taxon>
        <taxon>Viridiplantae</taxon>
        <taxon>Streptophyta</taxon>
        <taxon>Embryophyta</taxon>
        <taxon>Tracheophyta</taxon>
        <taxon>Spermatophyta</taxon>
        <taxon>Magnoliopsida</taxon>
        <taxon>Liliopsida</taxon>
        <taxon>Zosteraceae</taxon>
        <taxon>Zostera</taxon>
    </lineage>
</organism>
<proteinExistence type="predicted"/>
<comment type="caution">
    <text evidence="1">The sequence shown here is derived from an EMBL/GenBank/DDBJ whole genome shotgun (WGS) entry which is preliminary data.</text>
</comment>
<dbReference type="OrthoDB" id="6159439at2759"/>
<sequence length="62" mass="7028">MEMVAPAGPMYVKWKSVGNPTTMQLQILEGMFKECNGTPNKVKIKEITFEFLQYGEISETNV</sequence>
<accession>A0A0K9PHY9</accession>
<gene>
    <name evidence="1" type="ORF">ZOSMA_234G00280</name>
</gene>
<dbReference type="EMBL" id="LFYR01000825">
    <property type="protein sequence ID" value="KMZ68653.1"/>
    <property type="molecule type" value="Genomic_DNA"/>
</dbReference>
<dbReference type="AlphaFoldDB" id="A0A0K9PHY9"/>
<evidence type="ECO:0000313" key="1">
    <source>
        <dbReference type="EMBL" id="KMZ68653.1"/>
    </source>
</evidence>
<protein>
    <submittedName>
        <fullName evidence="1">Uncharacterized protein</fullName>
    </submittedName>
</protein>
<dbReference type="PANTHER" id="PTHR46777">
    <property type="entry name" value="WUSCHEL-RELATED HOMEOBOX 13"/>
    <property type="match status" value="1"/>
</dbReference>
<name>A0A0K9PHY9_ZOSMR</name>
<dbReference type="GO" id="GO:0003700">
    <property type="term" value="F:DNA-binding transcription factor activity"/>
    <property type="evidence" value="ECO:0000318"/>
    <property type="project" value="GO_Central"/>
</dbReference>
<reference evidence="2" key="1">
    <citation type="journal article" date="2016" name="Nature">
        <title>The genome of the seagrass Zostera marina reveals angiosperm adaptation to the sea.</title>
        <authorList>
            <person name="Olsen J.L."/>
            <person name="Rouze P."/>
            <person name="Verhelst B."/>
            <person name="Lin Y.-C."/>
            <person name="Bayer T."/>
            <person name="Collen J."/>
            <person name="Dattolo E."/>
            <person name="De Paoli E."/>
            <person name="Dittami S."/>
            <person name="Maumus F."/>
            <person name="Michel G."/>
            <person name="Kersting A."/>
            <person name="Lauritano C."/>
            <person name="Lohaus R."/>
            <person name="Toepel M."/>
            <person name="Tonon T."/>
            <person name="Vanneste K."/>
            <person name="Amirebrahimi M."/>
            <person name="Brakel J."/>
            <person name="Bostroem C."/>
            <person name="Chovatia M."/>
            <person name="Grimwood J."/>
            <person name="Jenkins J.W."/>
            <person name="Jueterbock A."/>
            <person name="Mraz A."/>
            <person name="Stam W.T."/>
            <person name="Tice H."/>
            <person name="Bornberg-Bauer E."/>
            <person name="Green P.J."/>
            <person name="Pearson G.A."/>
            <person name="Procaccini G."/>
            <person name="Duarte C.M."/>
            <person name="Schmutz J."/>
            <person name="Reusch T.B.H."/>
            <person name="Van de Peer Y."/>
        </authorList>
    </citation>
    <scope>NUCLEOTIDE SEQUENCE [LARGE SCALE GENOMIC DNA]</scope>
    <source>
        <strain evidence="2">cv. Finnish</strain>
    </source>
</reference>
<dbReference type="Proteomes" id="UP000036987">
    <property type="component" value="Unassembled WGS sequence"/>
</dbReference>
<dbReference type="GO" id="GO:0006355">
    <property type="term" value="P:regulation of DNA-templated transcription"/>
    <property type="evidence" value="ECO:0000318"/>
    <property type="project" value="GO_Central"/>
</dbReference>
<dbReference type="InterPro" id="IPR044559">
    <property type="entry name" value="WOX13-like"/>
</dbReference>
<keyword evidence="2" id="KW-1185">Reference proteome</keyword>
<evidence type="ECO:0000313" key="2">
    <source>
        <dbReference type="Proteomes" id="UP000036987"/>
    </source>
</evidence>